<evidence type="ECO:0000313" key="1">
    <source>
        <dbReference type="EMBL" id="KAI3677687.1"/>
    </source>
</evidence>
<keyword evidence="2" id="KW-1185">Reference proteome</keyword>
<comment type="caution">
    <text evidence="1">The sequence shown here is derived from an EMBL/GenBank/DDBJ whole genome shotgun (WGS) entry which is preliminary data.</text>
</comment>
<name>A0ACB8Y1N5_ARCLA</name>
<evidence type="ECO:0000313" key="2">
    <source>
        <dbReference type="Proteomes" id="UP001055879"/>
    </source>
</evidence>
<dbReference type="EMBL" id="CM042060">
    <property type="protein sequence ID" value="KAI3677687.1"/>
    <property type="molecule type" value="Genomic_DNA"/>
</dbReference>
<dbReference type="Proteomes" id="UP001055879">
    <property type="component" value="Linkage Group LG14"/>
</dbReference>
<reference evidence="2" key="1">
    <citation type="journal article" date="2022" name="Mol. Ecol. Resour.">
        <title>The genomes of chicory, endive, great burdock and yacon provide insights into Asteraceae palaeo-polyploidization history and plant inulin production.</title>
        <authorList>
            <person name="Fan W."/>
            <person name="Wang S."/>
            <person name="Wang H."/>
            <person name="Wang A."/>
            <person name="Jiang F."/>
            <person name="Liu H."/>
            <person name="Zhao H."/>
            <person name="Xu D."/>
            <person name="Zhang Y."/>
        </authorList>
    </citation>
    <scope>NUCLEOTIDE SEQUENCE [LARGE SCALE GENOMIC DNA]</scope>
    <source>
        <strain evidence="2">cv. Niubang</strain>
    </source>
</reference>
<accession>A0ACB8Y1N5</accession>
<sequence length="257" mass="27517">MNKISLKRGAVGDCARRLCSRHSCPICTATTTPLAIVPDDCAQGTLARALSPRVSRSRSGKIGSLDQASKMQLQMGYSVIASKHYDYAGTIFDDLKSKIEKTERDPKIPYVRFICAYLHFLYAEKYLTSNDGTFSKEVPSFAIPAATTAQKRQSTSLSGPSKKARNTKESTPSATIPEVVSQQTTLDAFVGISSTTVAPTSTVPVMTTADTAPVTTQLLSVPQHQSTEVISTALSNSSIPIIPSSSISLVNNPPINM</sequence>
<organism evidence="1 2">
    <name type="scientific">Arctium lappa</name>
    <name type="common">Greater burdock</name>
    <name type="synonym">Lappa major</name>
    <dbReference type="NCBI Taxonomy" id="4217"/>
    <lineage>
        <taxon>Eukaryota</taxon>
        <taxon>Viridiplantae</taxon>
        <taxon>Streptophyta</taxon>
        <taxon>Embryophyta</taxon>
        <taxon>Tracheophyta</taxon>
        <taxon>Spermatophyta</taxon>
        <taxon>Magnoliopsida</taxon>
        <taxon>eudicotyledons</taxon>
        <taxon>Gunneridae</taxon>
        <taxon>Pentapetalae</taxon>
        <taxon>asterids</taxon>
        <taxon>campanulids</taxon>
        <taxon>Asterales</taxon>
        <taxon>Asteraceae</taxon>
        <taxon>Carduoideae</taxon>
        <taxon>Cardueae</taxon>
        <taxon>Arctiinae</taxon>
        <taxon>Arctium</taxon>
    </lineage>
</organism>
<protein>
    <submittedName>
        <fullName evidence="1">Uncharacterized protein</fullName>
    </submittedName>
</protein>
<reference evidence="1 2" key="2">
    <citation type="journal article" date="2022" name="Mol. Ecol. Resour.">
        <title>The genomes of chicory, endive, great burdock and yacon provide insights into Asteraceae paleo-polyploidization history and plant inulin production.</title>
        <authorList>
            <person name="Fan W."/>
            <person name="Wang S."/>
            <person name="Wang H."/>
            <person name="Wang A."/>
            <person name="Jiang F."/>
            <person name="Liu H."/>
            <person name="Zhao H."/>
            <person name="Xu D."/>
            <person name="Zhang Y."/>
        </authorList>
    </citation>
    <scope>NUCLEOTIDE SEQUENCE [LARGE SCALE GENOMIC DNA]</scope>
    <source>
        <strain evidence="2">cv. Niubang</strain>
    </source>
</reference>
<gene>
    <name evidence="1" type="ORF">L6452_36953</name>
</gene>
<proteinExistence type="predicted"/>